<dbReference type="PRINTS" id="PR00455">
    <property type="entry name" value="HTHTETR"/>
</dbReference>
<organism evidence="4 5">
    <name type="scientific">Cryobacterium levicorallinum</name>
    <dbReference type="NCBI Taxonomy" id="995038"/>
    <lineage>
        <taxon>Bacteria</taxon>
        <taxon>Bacillati</taxon>
        <taxon>Actinomycetota</taxon>
        <taxon>Actinomycetes</taxon>
        <taxon>Micrococcales</taxon>
        <taxon>Microbacteriaceae</taxon>
        <taxon>Cryobacterium</taxon>
    </lineage>
</organism>
<evidence type="ECO:0000259" key="3">
    <source>
        <dbReference type="PROSITE" id="PS50977"/>
    </source>
</evidence>
<dbReference type="Proteomes" id="UP000297963">
    <property type="component" value="Unassembled WGS sequence"/>
</dbReference>
<dbReference type="InterPro" id="IPR001647">
    <property type="entry name" value="HTH_TetR"/>
</dbReference>
<evidence type="ECO:0000256" key="1">
    <source>
        <dbReference type="ARBA" id="ARBA00023125"/>
    </source>
</evidence>
<reference evidence="4 5" key="1">
    <citation type="submission" date="2019-03" db="EMBL/GenBank/DDBJ databases">
        <title>Genomics of glacier-inhabiting Cryobacterium strains.</title>
        <authorList>
            <person name="Liu Q."/>
            <person name="Xin Y.-H."/>
        </authorList>
    </citation>
    <scope>NUCLEOTIDE SEQUENCE [LARGE SCALE GENOMIC DNA]</scope>
    <source>
        <strain evidence="4 5">Hh34</strain>
    </source>
</reference>
<dbReference type="InterPro" id="IPR041467">
    <property type="entry name" value="Sco4008_C"/>
</dbReference>
<accession>A0A4V6QGK6</accession>
<dbReference type="InterPro" id="IPR009057">
    <property type="entry name" value="Homeodomain-like_sf"/>
</dbReference>
<dbReference type="PROSITE" id="PS50977">
    <property type="entry name" value="HTH_TETR_2"/>
    <property type="match status" value="1"/>
</dbReference>
<proteinExistence type="predicted"/>
<feature type="DNA-binding region" description="H-T-H motif" evidence="2">
    <location>
        <begin position="80"/>
        <end position="99"/>
    </location>
</feature>
<feature type="domain" description="HTH tetR-type" evidence="3">
    <location>
        <begin position="57"/>
        <end position="117"/>
    </location>
</feature>
<dbReference type="GO" id="GO:0006355">
    <property type="term" value="P:regulation of DNA-templated transcription"/>
    <property type="evidence" value="ECO:0007669"/>
    <property type="project" value="UniProtKB-ARBA"/>
</dbReference>
<dbReference type="Pfam" id="PF00440">
    <property type="entry name" value="TetR_N"/>
    <property type="match status" value="1"/>
</dbReference>
<dbReference type="InterPro" id="IPR050109">
    <property type="entry name" value="HTH-type_TetR-like_transc_reg"/>
</dbReference>
<dbReference type="PANTHER" id="PTHR30328:SF54">
    <property type="entry name" value="HTH-TYPE TRANSCRIPTIONAL REPRESSOR SCO4008"/>
    <property type="match status" value="1"/>
</dbReference>
<comment type="caution">
    <text evidence="4">The sequence shown here is derived from an EMBL/GenBank/DDBJ whole genome shotgun (WGS) entry which is preliminary data.</text>
</comment>
<sequence>MASSNHFRGWGAVAADAGGAELDWFVLIPGITMTLSCKPNELVCFVNYSENMARDGADPQTRILEAARTEFAAYGLAGARIDRIAKSAAASKERLYAYYSDKQQLFLEVLELNLREFASDAVLTDNDVPAFAGALFDHGMLHGDHLRMIDWARLETDGTWLPALEVMLGYRDEQVRRIRLAQTAGRVDASWQPVQLMTLIFGIASAWVHEPGAVLAHGGPPPDVTAIAVRRANVVRAVERLIAPSVAAQN</sequence>
<evidence type="ECO:0000313" key="5">
    <source>
        <dbReference type="Proteomes" id="UP000297963"/>
    </source>
</evidence>
<dbReference type="SUPFAM" id="SSF46689">
    <property type="entry name" value="Homeodomain-like"/>
    <property type="match status" value="1"/>
</dbReference>
<dbReference type="AlphaFoldDB" id="A0A4V6QGK6"/>
<evidence type="ECO:0000256" key="2">
    <source>
        <dbReference type="PROSITE-ProRule" id="PRU00335"/>
    </source>
</evidence>
<protein>
    <submittedName>
        <fullName evidence="4">TetR/AcrR family transcriptional regulator</fullName>
    </submittedName>
</protein>
<keyword evidence="1 2" id="KW-0238">DNA-binding</keyword>
<dbReference type="Pfam" id="PF17926">
    <property type="entry name" value="TetR_C_21"/>
    <property type="match status" value="1"/>
</dbReference>
<dbReference type="InterPro" id="IPR036271">
    <property type="entry name" value="Tet_transcr_reg_TetR-rel_C_sf"/>
</dbReference>
<dbReference type="EMBL" id="SOFE01000008">
    <property type="protein sequence ID" value="TFB86493.1"/>
    <property type="molecule type" value="Genomic_DNA"/>
</dbReference>
<dbReference type="PANTHER" id="PTHR30328">
    <property type="entry name" value="TRANSCRIPTIONAL REPRESSOR"/>
    <property type="match status" value="1"/>
</dbReference>
<gene>
    <name evidence="4" type="ORF">E3O11_04155</name>
</gene>
<evidence type="ECO:0000313" key="4">
    <source>
        <dbReference type="EMBL" id="TFB86493.1"/>
    </source>
</evidence>
<name>A0A4V6QGK6_9MICO</name>
<dbReference type="SUPFAM" id="SSF48498">
    <property type="entry name" value="Tetracyclin repressor-like, C-terminal domain"/>
    <property type="match status" value="1"/>
</dbReference>
<dbReference type="Gene3D" id="1.10.357.10">
    <property type="entry name" value="Tetracycline Repressor, domain 2"/>
    <property type="match status" value="1"/>
</dbReference>
<dbReference type="GO" id="GO:0003677">
    <property type="term" value="F:DNA binding"/>
    <property type="evidence" value="ECO:0007669"/>
    <property type="project" value="UniProtKB-UniRule"/>
</dbReference>